<feature type="transmembrane region" description="Helical" evidence="1">
    <location>
        <begin position="1301"/>
        <end position="1322"/>
    </location>
</feature>
<reference evidence="2 3" key="1">
    <citation type="submission" date="2024-01" db="EMBL/GenBank/DDBJ databases">
        <title>A telomere-to-telomere, gap-free genome of sweet tea (Lithocarpus litseifolius).</title>
        <authorList>
            <person name="Zhou J."/>
        </authorList>
    </citation>
    <scope>NUCLEOTIDE SEQUENCE [LARGE SCALE GENOMIC DNA]</scope>
    <source>
        <strain evidence="2">Zhou-2022a</strain>
        <tissue evidence="2">Leaf</tissue>
    </source>
</reference>
<dbReference type="Proteomes" id="UP001459277">
    <property type="component" value="Unassembled WGS sequence"/>
</dbReference>
<evidence type="ECO:0000256" key="1">
    <source>
        <dbReference type="SAM" id="Phobius"/>
    </source>
</evidence>
<dbReference type="PANTHER" id="PTHR33739">
    <property type="entry name" value="OS07G0681500 PROTEIN"/>
    <property type="match status" value="1"/>
</dbReference>
<gene>
    <name evidence="2" type="ORF">SO802_027468</name>
</gene>
<feature type="transmembrane region" description="Helical" evidence="1">
    <location>
        <begin position="1153"/>
        <end position="1175"/>
    </location>
</feature>
<sequence>MAVSVQSSTWDSVIDITEVAQRKGMDPLLWALHLSSSLSSAGVALPSVELADVLVSYICWDNNVPILWKFLEKALMLNIVPPMLLLAQLSTRVIPSRHSRPAAYRLYLELLKRHAFTLKYQINGPNYHKVMKSIDAVLQLSQGYGIPVSEPGILVVEFIFSIVWQLLDATLDDEGLLELTSDKKSKWIIKYQEMEIDRNDSFDEKRAELQEKLQNLNTVMAIELIGEFLQNKVTARILYLARRNMPSHWLDFIQRLQLLHANSSALRNSKTLTPETLQQLTSDARIVLSRECKTSSLQKFHAVMAFGSLSSSAGLCQGASRSALWLPLDLLLEDAMDGYQVNATCGIEIITGLIKTLQAINGTTWHDTFLGLWIAALRLVQRERDPIEGPVPRLDTRLCILLSVTTLVVADLIEGEESAPVDKTECGSTNHWKEKKVTGKCRNDLVSSLQILGDYQGLLTPPQSIVSAANQAAAKAMLFVSGINVGSAYFECINVKDMPINCSGNLRHLIVEACVARNLLDTSAYYWPGYVNGCINQIPHTLPAQAPSWSSFMKGAPLTPVLIKALVSTPATSLAELEKIFEVAVNGSDDEKICAATILCGASLIRGWNIQEHTVHFITRLLSPPVPPEYSGSDSHLIGYAPMLNVIIVGITSVDCVQIFSLHGLVPQLACSLMPICEVFGSCVPNVPWTLTNGEEISAYAVFSNAFILLLKLWRFNHPPLEHGVGDVPTVVSQRTPEYLLLLRNSHLVSSGNVNKNRNRKRLSAVASLSSPQPIFVDSFPKLKVWYRQHQACIASTLSGLVHGTPVHQIVDGLLNMMFRKIIRGNQSLTSVTSGSSGSSGTGNEDTSLRPKLPAWDVLEAVPFVVDAALTACAHGKLSPRELATGLKDLADFLPASLATIVSYFSSEVTRGIWKPVFMNGTDWPSPAANLSYVEEQIKKILATTGVDVPSLAAGGSSPSTLPLPLAAFVSLTITYKIDRASERFLNLAGPALESLAAGCPWPCMPIVASLWTQKAKRWSDFLVFSASRTVFLHSSDAVVQLLKSCFTATLGLNDAPISSSGGVGELLGHGFGSHFSGGISPVAPGILYLRVFRSIRDIVFVTEEIISLLMHSVREIASSGLPREKLEKLRASKNGLKYRQVSLSASMTRVKLAAALGASLVWLSGGLSLVQSLIKETLPSWFISVHRCEPEEGSEGMVAMLGGYALAYFTVLCLAFTWGVDSTSSASKRRPKILGTHMKFLASALDGKISLGCDWATWRAYVSGFVTLMVGCTPNWVLEVDVDVLKRLSSGLRLWNEEELALALLGIGGIGSMGAAAELIIENEM</sequence>
<dbReference type="EMBL" id="JAZDWU010000009">
    <property type="protein sequence ID" value="KAK9992483.1"/>
    <property type="molecule type" value="Genomic_DNA"/>
</dbReference>
<keyword evidence="1" id="KW-0472">Membrane</keyword>
<comment type="caution">
    <text evidence="2">The sequence shown here is derived from an EMBL/GenBank/DDBJ whole genome shotgun (WGS) entry which is preliminary data.</text>
</comment>
<evidence type="ECO:0008006" key="4">
    <source>
        <dbReference type="Google" id="ProtNLM"/>
    </source>
</evidence>
<dbReference type="GO" id="GO:0016592">
    <property type="term" value="C:mediator complex"/>
    <property type="evidence" value="ECO:0007669"/>
    <property type="project" value="InterPro"/>
</dbReference>
<name>A0AAW2C3G7_9ROSI</name>
<dbReference type="InterPro" id="IPR039638">
    <property type="entry name" value="MED33A/B"/>
</dbReference>
<proteinExistence type="predicted"/>
<dbReference type="PANTHER" id="PTHR33739:SF5">
    <property type="entry name" value="MEDIATOR OF RNA POLYMERASE II TRANSCRIPTION SUBUNIT 33A"/>
    <property type="match status" value="1"/>
</dbReference>
<protein>
    <recommendedName>
        <fullName evidence="4">Mediator of RNA polymerase II transcription subunit 33A</fullName>
    </recommendedName>
</protein>
<accession>A0AAW2C3G7</accession>
<organism evidence="2 3">
    <name type="scientific">Lithocarpus litseifolius</name>
    <dbReference type="NCBI Taxonomy" id="425828"/>
    <lineage>
        <taxon>Eukaryota</taxon>
        <taxon>Viridiplantae</taxon>
        <taxon>Streptophyta</taxon>
        <taxon>Embryophyta</taxon>
        <taxon>Tracheophyta</taxon>
        <taxon>Spermatophyta</taxon>
        <taxon>Magnoliopsida</taxon>
        <taxon>eudicotyledons</taxon>
        <taxon>Gunneridae</taxon>
        <taxon>Pentapetalae</taxon>
        <taxon>rosids</taxon>
        <taxon>fabids</taxon>
        <taxon>Fagales</taxon>
        <taxon>Fagaceae</taxon>
        <taxon>Lithocarpus</taxon>
    </lineage>
</organism>
<dbReference type="GO" id="GO:2000762">
    <property type="term" value="P:regulation of phenylpropanoid metabolic process"/>
    <property type="evidence" value="ECO:0007669"/>
    <property type="project" value="InterPro"/>
</dbReference>
<keyword evidence="3" id="KW-1185">Reference proteome</keyword>
<feature type="transmembrane region" description="Helical" evidence="1">
    <location>
        <begin position="1202"/>
        <end position="1221"/>
    </location>
</feature>
<keyword evidence="1" id="KW-1133">Transmembrane helix</keyword>
<feature type="transmembrane region" description="Helical" evidence="1">
    <location>
        <begin position="1259"/>
        <end position="1279"/>
    </location>
</feature>
<keyword evidence="1" id="KW-0812">Transmembrane</keyword>
<evidence type="ECO:0000313" key="2">
    <source>
        <dbReference type="EMBL" id="KAK9992483.1"/>
    </source>
</evidence>
<evidence type="ECO:0000313" key="3">
    <source>
        <dbReference type="Proteomes" id="UP001459277"/>
    </source>
</evidence>